<name>A0A388MA54_CHABU</name>
<dbReference type="Gramene" id="GBG91448">
    <property type="protein sequence ID" value="GBG91448"/>
    <property type="gene ID" value="CBR_g52403"/>
</dbReference>
<evidence type="ECO:0000256" key="1">
    <source>
        <dbReference type="SAM" id="MobiDB-lite"/>
    </source>
</evidence>
<feature type="region of interest" description="Disordered" evidence="1">
    <location>
        <begin position="1"/>
        <end position="20"/>
    </location>
</feature>
<proteinExistence type="predicted"/>
<evidence type="ECO:0000313" key="3">
    <source>
        <dbReference type="Proteomes" id="UP000265515"/>
    </source>
</evidence>
<evidence type="ECO:0000313" key="2">
    <source>
        <dbReference type="EMBL" id="GBG91448.1"/>
    </source>
</evidence>
<reference evidence="2 3" key="1">
    <citation type="journal article" date="2018" name="Cell">
        <title>The Chara Genome: Secondary Complexity and Implications for Plant Terrestrialization.</title>
        <authorList>
            <person name="Nishiyama T."/>
            <person name="Sakayama H."/>
            <person name="Vries J.D."/>
            <person name="Buschmann H."/>
            <person name="Saint-Marcoux D."/>
            <person name="Ullrich K.K."/>
            <person name="Haas F.B."/>
            <person name="Vanderstraeten L."/>
            <person name="Becker D."/>
            <person name="Lang D."/>
            <person name="Vosolsobe S."/>
            <person name="Rombauts S."/>
            <person name="Wilhelmsson P.K.I."/>
            <person name="Janitza P."/>
            <person name="Kern R."/>
            <person name="Heyl A."/>
            <person name="Rumpler F."/>
            <person name="Villalobos L.I.A.C."/>
            <person name="Clay J.M."/>
            <person name="Skokan R."/>
            <person name="Toyoda A."/>
            <person name="Suzuki Y."/>
            <person name="Kagoshima H."/>
            <person name="Schijlen E."/>
            <person name="Tajeshwar N."/>
            <person name="Catarino B."/>
            <person name="Hetherington A.J."/>
            <person name="Saltykova A."/>
            <person name="Bonnot C."/>
            <person name="Breuninger H."/>
            <person name="Symeonidi A."/>
            <person name="Radhakrishnan G.V."/>
            <person name="Van Nieuwerburgh F."/>
            <person name="Deforce D."/>
            <person name="Chang C."/>
            <person name="Karol K.G."/>
            <person name="Hedrich R."/>
            <person name="Ulvskov P."/>
            <person name="Glockner G."/>
            <person name="Delwiche C.F."/>
            <person name="Petrasek J."/>
            <person name="Van de Peer Y."/>
            <person name="Friml J."/>
            <person name="Beilby M."/>
            <person name="Dolan L."/>
            <person name="Kohara Y."/>
            <person name="Sugano S."/>
            <person name="Fujiyama A."/>
            <person name="Delaux P.-M."/>
            <person name="Quint M."/>
            <person name="TheiBen G."/>
            <person name="Hagemann M."/>
            <person name="Harholt J."/>
            <person name="Dunand C."/>
            <person name="Zachgo S."/>
            <person name="Langdale J."/>
            <person name="Maumus F."/>
            <person name="Straeten D.V.D."/>
            <person name="Gould S.B."/>
            <person name="Rensing S.A."/>
        </authorList>
    </citation>
    <scope>NUCLEOTIDE SEQUENCE [LARGE SCALE GENOMIC DNA]</scope>
    <source>
        <strain evidence="2 3">S276</strain>
    </source>
</reference>
<dbReference type="Proteomes" id="UP000265515">
    <property type="component" value="Unassembled WGS sequence"/>
</dbReference>
<dbReference type="EMBL" id="BFEA01000908">
    <property type="protein sequence ID" value="GBG91448.1"/>
    <property type="molecule type" value="Genomic_DNA"/>
</dbReference>
<protein>
    <submittedName>
        <fullName evidence="2">Uncharacterized protein</fullName>
    </submittedName>
</protein>
<feature type="region of interest" description="Disordered" evidence="1">
    <location>
        <begin position="91"/>
        <end position="111"/>
    </location>
</feature>
<keyword evidence="3" id="KW-1185">Reference proteome</keyword>
<comment type="caution">
    <text evidence="2">The sequence shown here is derived from an EMBL/GenBank/DDBJ whole genome shotgun (WGS) entry which is preliminary data.</text>
</comment>
<feature type="compositionally biased region" description="Basic and acidic residues" evidence="1">
    <location>
        <begin position="93"/>
        <end position="111"/>
    </location>
</feature>
<sequence>MCRVETRDGTSTTPYTKEQEEEAAKILVEQKAKKEKRELVKQAKKLALLEEQAKKRKQLEEEMERLKKEEKEKLKVVEEEEEVEEEVPLVRKVTRERGESSGTKTEDQRMDKKVSEWVANLLLGEDEEAMLYVPRAEQEAVVKELEAEENPLHHQTIEEEKKLEWKLRLTREKRQRMEAVNKMAKELTVVEEQRTQMEGQVDLQGKMEIMARNIELLAKLSRNSFCS</sequence>
<organism evidence="2 3">
    <name type="scientific">Chara braunii</name>
    <name type="common">Braun's stonewort</name>
    <dbReference type="NCBI Taxonomy" id="69332"/>
    <lineage>
        <taxon>Eukaryota</taxon>
        <taxon>Viridiplantae</taxon>
        <taxon>Streptophyta</taxon>
        <taxon>Charophyceae</taxon>
        <taxon>Charales</taxon>
        <taxon>Characeae</taxon>
        <taxon>Chara</taxon>
    </lineage>
</organism>
<accession>A0A388MA54</accession>
<gene>
    <name evidence="2" type="ORF">CBR_g52403</name>
</gene>
<feature type="region of interest" description="Disordered" evidence="1">
    <location>
        <begin position="57"/>
        <end position="78"/>
    </location>
</feature>
<feature type="compositionally biased region" description="Basic and acidic residues" evidence="1">
    <location>
        <begin position="57"/>
        <end position="77"/>
    </location>
</feature>
<dbReference type="AlphaFoldDB" id="A0A388MA54"/>